<dbReference type="EMBL" id="JARBHB010000008">
    <property type="protein sequence ID" value="KAJ8876926.1"/>
    <property type="molecule type" value="Genomic_DNA"/>
</dbReference>
<evidence type="ECO:0000313" key="2">
    <source>
        <dbReference type="Proteomes" id="UP001159363"/>
    </source>
</evidence>
<protein>
    <submittedName>
        <fullName evidence="1">Uncharacterized protein</fullName>
    </submittedName>
</protein>
<comment type="caution">
    <text evidence="1">The sequence shown here is derived from an EMBL/GenBank/DDBJ whole genome shotgun (WGS) entry which is preliminary data.</text>
</comment>
<accession>A0ABQ9GY29</accession>
<keyword evidence="2" id="KW-1185">Reference proteome</keyword>
<name>A0ABQ9GY29_9NEOP</name>
<gene>
    <name evidence="1" type="ORF">PR048_021376</name>
</gene>
<proteinExistence type="predicted"/>
<dbReference type="Proteomes" id="UP001159363">
    <property type="component" value="Chromosome 7"/>
</dbReference>
<evidence type="ECO:0000313" key="1">
    <source>
        <dbReference type="EMBL" id="KAJ8876926.1"/>
    </source>
</evidence>
<reference evidence="1 2" key="1">
    <citation type="submission" date="2023-02" db="EMBL/GenBank/DDBJ databases">
        <title>LHISI_Scaffold_Assembly.</title>
        <authorList>
            <person name="Stuart O.P."/>
            <person name="Cleave R."/>
            <person name="Magrath M.J.L."/>
            <person name="Mikheyev A.S."/>
        </authorList>
    </citation>
    <scope>NUCLEOTIDE SEQUENCE [LARGE SCALE GENOMIC DNA]</scope>
    <source>
        <strain evidence="1">Daus_M_001</strain>
        <tissue evidence="1">Leg muscle</tissue>
    </source>
</reference>
<sequence>MVLKSTPAPTMRFMYLKGRDMKPALFILCSFFLGAYLYAVFTKQPVIRILDPATPSIDFRREIADELEEISRDLVSEYLHFMGLWKDADPQIMSRLGSVISRLDPRRALSFSEPLNGTAIDETEEVCGEEYTGGSYSYPFFQVNT</sequence>
<organism evidence="1 2">
    <name type="scientific">Dryococelus australis</name>
    <dbReference type="NCBI Taxonomy" id="614101"/>
    <lineage>
        <taxon>Eukaryota</taxon>
        <taxon>Metazoa</taxon>
        <taxon>Ecdysozoa</taxon>
        <taxon>Arthropoda</taxon>
        <taxon>Hexapoda</taxon>
        <taxon>Insecta</taxon>
        <taxon>Pterygota</taxon>
        <taxon>Neoptera</taxon>
        <taxon>Polyneoptera</taxon>
        <taxon>Phasmatodea</taxon>
        <taxon>Verophasmatodea</taxon>
        <taxon>Anareolatae</taxon>
        <taxon>Phasmatidae</taxon>
        <taxon>Eurycanthinae</taxon>
        <taxon>Dryococelus</taxon>
    </lineage>
</organism>